<feature type="transmembrane region" description="Helical" evidence="5">
    <location>
        <begin position="345"/>
        <end position="368"/>
    </location>
</feature>
<protein>
    <submittedName>
        <fullName evidence="6">631_t:CDS:1</fullName>
    </submittedName>
</protein>
<feature type="transmembrane region" description="Helical" evidence="5">
    <location>
        <begin position="388"/>
        <end position="416"/>
    </location>
</feature>
<accession>A0A9N8VUY2</accession>
<feature type="transmembrane region" description="Helical" evidence="5">
    <location>
        <begin position="306"/>
        <end position="324"/>
    </location>
</feature>
<feature type="transmembrane region" description="Helical" evidence="5">
    <location>
        <begin position="263"/>
        <end position="286"/>
    </location>
</feature>
<dbReference type="Gene3D" id="1.20.1740.10">
    <property type="entry name" value="Amino acid/polyamine transporter I"/>
    <property type="match status" value="1"/>
</dbReference>
<dbReference type="Pfam" id="PF13520">
    <property type="entry name" value="AA_permease_2"/>
    <property type="match status" value="1"/>
</dbReference>
<keyword evidence="3 5" id="KW-1133">Transmembrane helix</keyword>
<proteinExistence type="predicted"/>
<evidence type="ECO:0000313" key="7">
    <source>
        <dbReference type="Proteomes" id="UP000789739"/>
    </source>
</evidence>
<evidence type="ECO:0000256" key="1">
    <source>
        <dbReference type="ARBA" id="ARBA00004141"/>
    </source>
</evidence>
<dbReference type="InterPro" id="IPR002293">
    <property type="entry name" value="AA/rel_permease1"/>
</dbReference>
<comment type="subcellular location">
    <subcellularLocation>
        <location evidence="1">Membrane</location>
        <topology evidence="1">Multi-pass membrane protein</topology>
    </subcellularLocation>
</comment>
<dbReference type="PANTHER" id="PTHR43243:SF11">
    <property type="entry name" value="AMINO ACID PERMEASE_ SLC12A DOMAIN-CONTAINING PROTEIN"/>
    <property type="match status" value="1"/>
</dbReference>
<feature type="transmembrane region" description="Helical" evidence="5">
    <location>
        <begin position="198"/>
        <end position="225"/>
    </location>
</feature>
<comment type="caution">
    <text evidence="6">The sequence shown here is derived from an EMBL/GenBank/DDBJ whole genome shotgun (WGS) entry which is preliminary data.</text>
</comment>
<gene>
    <name evidence="6" type="ORF">PBRASI_LOCUS601</name>
</gene>
<feature type="transmembrane region" description="Helical" evidence="5">
    <location>
        <begin position="141"/>
        <end position="168"/>
    </location>
</feature>
<evidence type="ECO:0000256" key="3">
    <source>
        <dbReference type="ARBA" id="ARBA00022989"/>
    </source>
</evidence>
<organism evidence="6 7">
    <name type="scientific">Paraglomus brasilianum</name>
    <dbReference type="NCBI Taxonomy" id="144538"/>
    <lineage>
        <taxon>Eukaryota</taxon>
        <taxon>Fungi</taxon>
        <taxon>Fungi incertae sedis</taxon>
        <taxon>Mucoromycota</taxon>
        <taxon>Glomeromycotina</taxon>
        <taxon>Glomeromycetes</taxon>
        <taxon>Paraglomerales</taxon>
        <taxon>Paraglomeraceae</taxon>
        <taxon>Paraglomus</taxon>
    </lineage>
</organism>
<dbReference type="PANTHER" id="PTHR43243">
    <property type="entry name" value="INNER MEMBRANE TRANSPORTER YGJI-RELATED"/>
    <property type="match status" value="1"/>
</dbReference>
<evidence type="ECO:0000256" key="4">
    <source>
        <dbReference type="ARBA" id="ARBA00023136"/>
    </source>
</evidence>
<evidence type="ECO:0000256" key="5">
    <source>
        <dbReference type="SAM" id="Phobius"/>
    </source>
</evidence>
<feature type="transmembrane region" description="Helical" evidence="5">
    <location>
        <begin position="498"/>
        <end position="521"/>
    </location>
</feature>
<dbReference type="GO" id="GO:0015171">
    <property type="term" value="F:amino acid transmembrane transporter activity"/>
    <property type="evidence" value="ECO:0007669"/>
    <property type="project" value="TreeGrafter"/>
</dbReference>
<dbReference type="GO" id="GO:0016020">
    <property type="term" value="C:membrane"/>
    <property type="evidence" value="ECO:0007669"/>
    <property type="project" value="UniProtKB-SubCell"/>
</dbReference>
<keyword evidence="7" id="KW-1185">Reference proteome</keyword>
<dbReference type="EMBL" id="CAJVPI010000031">
    <property type="protein sequence ID" value="CAG8461392.1"/>
    <property type="molecule type" value="Genomic_DNA"/>
</dbReference>
<evidence type="ECO:0000313" key="6">
    <source>
        <dbReference type="EMBL" id="CAG8461392.1"/>
    </source>
</evidence>
<keyword evidence="4 5" id="KW-0472">Membrane</keyword>
<feature type="transmembrane region" description="Helical" evidence="5">
    <location>
        <begin position="437"/>
        <end position="457"/>
    </location>
</feature>
<dbReference type="OrthoDB" id="1718410at2759"/>
<name>A0A9N8VUY2_9GLOM</name>
<feature type="transmembrane region" description="Helical" evidence="5">
    <location>
        <begin position="237"/>
        <end position="256"/>
    </location>
</feature>
<feature type="transmembrane region" description="Helical" evidence="5">
    <location>
        <begin position="463"/>
        <end position="486"/>
    </location>
</feature>
<dbReference type="AlphaFoldDB" id="A0A9N8VUY2"/>
<sequence length="713" mass="78607">MSAKSIGESEQTDAPAEHIVTFAPQTNNDNFSTRAQLSYRAGNTVDLSVDNSPLQTEPGRQQRYLEPTLEASTLKSEDMLKTSSVPSRTPNLSNAWEFAGWGSTYFIELHSPSSKSDHSSETLLGQWRATSLSGNDLVASVLYTIAVVVATAGRYAPISLFIVSLLIYPFKNILNEVSTTLPLNGGAYNCLLNTAPKWFAAIAAAVSILDYIATAVVSAATATAYAGSYLNLGEIGIFWITIGVLCVFAGIVLLGIRDSATVALAIFLLHLCVLSILMVAGVGRWITIGNDVLSANWNESISENSALEIFYGVCIGLLGITGYETSSNYIEDQKPGVFPKTMRNMWVLVFLINAPLTLITIAIMPLNIINDHPGDIVSVLGEYAAGSWLKILVTVDAVIVLCAGVLTGFVGVSGLIERMASDHILPQFLLRRNPITGTKHFIIFGFLVCCVILYSVLKGDVTSLAGVFAVAFLSVLCMFAIGNLLLKYKRHRLYRPIKVSTGVAMFGFASVFTALIGNIVFNPSLARYFFIYFAAIYGVMIIMLNRIWILKPYPLKIVDIAFTQYYLFSQTTFFYLDKIVALHKYKIGDMIVRMIKSIKKQPVIFFTNTDDIHILNKAVLYIKNNEPTGTVKFLHLYSNIEDIPQRLEANHQILDELYPKIQIDLMFIQCPFNPETIDAISSQLDIPKSLMFISCPGENFRIGEFCGIRTIML</sequence>
<evidence type="ECO:0000256" key="2">
    <source>
        <dbReference type="ARBA" id="ARBA00022692"/>
    </source>
</evidence>
<feature type="transmembrane region" description="Helical" evidence="5">
    <location>
        <begin position="527"/>
        <end position="548"/>
    </location>
</feature>
<dbReference type="Proteomes" id="UP000789739">
    <property type="component" value="Unassembled WGS sequence"/>
</dbReference>
<keyword evidence="2 5" id="KW-0812">Transmembrane</keyword>
<reference evidence="6" key="1">
    <citation type="submission" date="2021-06" db="EMBL/GenBank/DDBJ databases">
        <authorList>
            <person name="Kallberg Y."/>
            <person name="Tangrot J."/>
            <person name="Rosling A."/>
        </authorList>
    </citation>
    <scope>NUCLEOTIDE SEQUENCE</scope>
    <source>
        <strain evidence="6">BR232B</strain>
    </source>
</reference>